<dbReference type="EMBL" id="FMVM01000002">
    <property type="protein sequence ID" value="SCY09497.1"/>
    <property type="molecule type" value="Genomic_DNA"/>
</dbReference>
<evidence type="ECO:0000313" key="2">
    <source>
        <dbReference type="EMBL" id="SCY09497.1"/>
    </source>
</evidence>
<dbReference type="InterPro" id="IPR006827">
    <property type="entry name" value="Lant_deHydtase_N"/>
</dbReference>
<dbReference type="STRING" id="582692.SAMN05720606_102327"/>
<dbReference type="Pfam" id="PF04738">
    <property type="entry name" value="Lant_dehydr_N"/>
    <property type="match status" value="1"/>
</dbReference>
<accession>A0A1G5D4L0</accession>
<organism evidence="2 3">
    <name type="scientific">Paenibacillus polysaccharolyticus</name>
    <dbReference type="NCBI Taxonomy" id="582692"/>
    <lineage>
        <taxon>Bacteria</taxon>
        <taxon>Bacillati</taxon>
        <taxon>Bacillota</taxon>
        <taxon>Bacilli</taxon>
        <taxon>Bacillales</taxon>
        <taxon>Paenibacillaceae</taxon>
        <taxon>Paenibacillus</taxon>
    </lineage>
</organism>
<name>A0A1G5D4L0_9BACL</name>
<proteinExistence type="predicted"/>
<evidence type="ECO:0000313" key="3">
    <source>
        <dbReference type="Proteomes" id="UP000198538"/>
    </source>
</evidence>
<feature type="domain" description="Lantibiotic dehydratase N-terminal" evidence="1">
    <location>
        <begin position="142"/>
        <end position="661"/>
    </location>
</feature>
<evidence type="ECO:0000259" key="1">
    <source>
        <dbReference type="Pfam" id="PF04738"/>
    </source>
</evidence>
<dbReference type="RefSeq" id="WP_090916282.1">
    <property type="nucleotide sequence ID" value="NZ_FMVM01000002.1"/>
</dbReference>
<sequence length="823" mass="96671">MWSFLSDYIVRSTGFPQHLMDTLLFSETINQIQHTTQLREKLEKEREWFLTTFDEWVIVAQHIYPQGDPVFKTLYNVKKRITKYAPLLTYDWPHNLPPGEAWLREYEKQRATLVKEEENTLHVLHEEKNRKIIQLRFLLNLPDIQEAIAHSNREVWNSLNSYLQKETSSMKPSRRRYEERTYISYFQRFLFKNDTTSFFGPLNYGSFKEQNQNIGLTRTGHIPSQRRTFLAYWAVESLAHQINREETWSRFFPLSLHDSFYLDETGIVHAQSGRKIGSRTEIIKILQQCDGLKSANDLLGNHSAAVLKQMELLINKGIVIRGFRLTPSTHHLLEDLIEFVEKLPESSRKESWLLHLSQFKKWQWEYSNGNAESKVKIIQQAGELFKNLTGMEPYQSSGKNYADRSLYCEECAGDVTQFILSEKIKEDLEHRISPLLDWGWTLANQKKNLAQSQARQLFKQLSNDSGSQQVPFLVFLLALQQQRFQLEVEGASPSELLKKWVDEEELQHSRVVELKEEWVENVIDLPEAEQYLCVTSPDVMIQAKSIDEINKGNFQWIIGEVHWGTQGMSNLLYYHPNRDPWIKEVKQAIESLPNGKHIVNVVLKQRAGKNFFLEIFNRSITLMGYSAKNKDDVLSFSQLYVVEENGELLIRDIHHERIIPHMGEPDDLVSLVFSEPNVVVPKFKLPGHTPRILFRDIVLQRETWTMSTEEWHSILTADENKRFIKAWLLKEKYQLPDEVFVRLESELKPFYIHFKNYYLVDLLLKHLVPEQNVTFSELLPNRDSTWFENEKGSYCCELRGIMIRPPIKQNSLKEELQHAVIQS</sequence>
<reference evidence="3" key="1">
    <citation type="submission" date="2016-10" db="EMBL/GenBank/DDBJ databases">
        <authorList>
            <person name="Varghese N."/>
            <person name="Submissions S."/>
        </authorList>
    </citation>
    <scope>NUCLEOTIDE SEQUENCE [LARGE SCALE GENOMIC DNA]</scope>
    <source>
        <strain evidence="3">BL9</strain>
    </source>
</reference>
<dbReference type="Proteomes" id="UP000198538">
    <property type="component" value="Unassembled WGS sequence"/>
</dbReference>
<dbReference type="AlphaFoldDB" id="A0A1G5D4L0"/>
<protein>
    <submittedName>
        <fullName evidence="2">Lantibiotic dehydratase, C terminus</fullName>
    </submittedName>
</protein>
<gene>
    <name evidence="2" type="ORF">SAMN05720606_102327</name>
</gene>
<keyword evidence="3" id="KW-1185">Reference proteome</keyword>